<keyword evidence="3" id="KW-1185">Reference proteome</keyword>
<dbReference type="Proteomes" id="UP000292082">
    <property type="component" value="Unassembled WGS sequence"/>
</dbReference>
<accession>A0A4Q9PMC0</accession>
<feature type="compositionally biased region" description="Polar residues" evidence="1">
    <location>
        <begin position="1026"/>
        <end position="1036"/>
    </location>
</feature>
<evidence type="ECO:0000313" key="3">
    <source>
        <dbReference type="Proteomes" id="UP000292082"/>
    </source>
</evidence>
<organism evidence="2 3">
    <name type="scientific">Dichomitus squalens</name>
    <dbReference type="NCBI Taxonomy" id="114155"/>
    <lineage>
        <taxon>Eukaryota</taxon>
        <taxon>Fungi</taxon>
        <taxon>Dikarya</taxon>
        <taxon>Basidiomycota</taxon>
        <taxon>Agaricomycotina</taxon>
        <taxon>Agaricomycetes</taxon>
        <taxon>Polyporales</taxon>
        <taxon>Polyporaceae</taxon>
        <taxon>Dichomitus</taxon>
    </lineage>
</organism>
<gene>
    <name evidence="2" type="ORF">BD310DRAFT_933919</name>
</gene>
<proteinExistence type="predicted"/>
<feature type="region of interest" description="Disordered" evidence="1">
    <location>
        <begin position="999"/>
        <end position="1065"/>
    </location>
</feature>
<evidence type="ECO:0000256" key="1">
    <source>
        <dbReference type="SAM" id="MobiDB-lite"/>
    </source>
</evidence>
<sequence>MQNMMSALLQLQHVPPNHTAPDDGLMVEDHLRELMTRIAGDIEECANACNAYSNSRVLLKAFKGYKWEEKFKEHIKTFASRKTEIIQALSMHSAIGIDHANDKLDRLMERTELLLQYFERCAPRSQRVLSAMIGQAGGPDAALRDPATLRSLLDSERSLEYKDGYIPPRPHISHTFTGSSSVLDSRHSSRIAAWPPLGIPHSRMPGRTNSSRVRSMGTNSQYSRLGSRTDAGSQYRDLQRGNLTPGSKAPSSAWPDGSGEIDYQKEMSVLRQEVTRAPSVEITANRKTFQRRFDIRIKGLRDEMARLSAHQGEWIVGTVLQGPHERIMNPDLRDIWKDMRWRAIVKPRHLVLAIHDFYLQKLDDQQRARDVKVEGTGKQCQEISEADAWTLQCIDLMHFQPIIEALDEDASGYVTIQEVNRFTASRPKGWRCVCMTEYRRRIITLWHAMSQLENIRQLNNANINEYLDVIRQTVGQMIAGFKPLSERLAVLPRFRTYMDQEEERLRDSLKTVDYQIDALETVTDINRQKGIERNLFPLLYLLMRRHYDIMKLAQVHVLHNDELADAGECFYVIRDAFVLRRGELCGLFQQRRLDLSQEIHEFSCGIFSTGHLPLTELGPQADTASYVYDFTDDVLPNTNILKYPPHFEHFYPAQGLEDGLDDRNGSNNIDGPLQQIVGHWTGVLDRVNADAGLAMINLHFTPSSTSNNQVIASPRLYYPWRCTRTTIVGEPITSSEDEPAFAFIVTFNCDTAELPTEYLRLTLGQDGTTLVGDHDVAPDFSSPFRSHAVFKKDVPPSVMAFYPSPQQLKENRPKAWWHFAIQSILGSKVESKTMSWKRVKALLDRRHRLASLLYCQMFVDELHPEDADEQCRLLHRISPAELHLLTYALVESEKYYHRFLPPCSGGVSRSCGKVLKTAVPMLRCCTCPPEAGYRRPMFDASFCNDNPDCLEQHVRDKQQIHCIVKTRIPGWSMGEEGKARERKLSDLLARLEDVTETLARPKGTRADTSSPFRRASVDKKMWESIPSLNGKTTPDSMDTPEEVDEGSSSSLHEDHLASEESLDGSVEDEHIARTAADLRFKHVGLHTPPRSDMSLSIVHSDTDSLLEGSPLANPANPTPIVKPYCIGCEEEVHMPCWLCVECSDTLFVCLACDEKGGIEAVQHKGTHALARVYDNQAAESTTLRSALKTSSRPQRAHSGVRWGNVRDGDGGVRWGNVGDDETDADASSGPGDSYDKGEASLADMETRFTTMEDRIGGLEDGLGRIEKMLERLLTPSRLRPGRSLPGTASPI</sequence>
<dbReference type="PROSITE" id="PS00018">
    <property type="entry name" value="EF_HAND_1"/>
    <property type="match status" value="1"/>
</dbReference>
<feature type="region of interest" description="Disordered" evidence="1">
    <location>
        <begin position="1210"/>
        <end position="1238"/>
    </location>
</feature>
<name>A0A4Q9PMC0_9APHY</name>
<protein>
    <recommendedName>
        <fullName evidence="4">EF-hand domain-containing protein</fullName>
    </recommendedName>
</protein>
<evidence type="ECO:0008006" key="4">
    <source>
        <dbReference type="Google" id="ProtNLM"/>
    </source>
</evidence>
<feature type="compositionally biased region" description="Polar residues" evidence="1">
    <location>
        <begin position="207"/>
        <end position="232"/>
    </location>
</feature>
<evidence type="ECO:0000313" key="2">
    <source>
        <dbReference type="EMBL" id="TBU55379.1"/>
    </source>
</evidence>
<feature type="region of interest" description="Disordered" evidence="1">
    <location>
        <begin position="193"/>
        <end position="258"/>
    </location>
</feature>
<dbReference type="InterPro" id="IPR018247">
    <property type="entry name" value="EF_Hand_1_Ca_BS"/>
</dbReference>
<reference evidence="2 3" key="1">
    <citation type="submission" date="2019-01" db="EMBL/GenBank/DDBJ databases">
        <title>Draft genome sequences of three monokaryotic isolates of the white-rot basidiomycete fungus Dichomitus squalens.</title>
        <authorList>
            <consortium name="DOE Joint Genome Institute"/>
            <person name="Lopez S.C."/>
            <person name="Andreopoulos B."/>
            <person name="Pangilinan J."/>
            <person name="Lipzen A."/>
            <person name="Riley R."/>
            <person name="Ahrendt S."/>
            <person name="Ng V."/>
            <person name="Barry K."/>
            <person name="Daum C."/>
            <person name="Grigoriev I.V."/>
            <person name="Hilden K.S."/>
            <person name="Makela M.R."/>
            <person name="de Vries R.P."/>
        </authorList>
    </citation>
    <scope>NUCLEOTIDE SEQUENCE [LARGE SCALE GENOMIC DNA]</scope>
    <source>
        <strain evidence="2 3">CBS 464.89</strain>
    </source>
</reference>
<dbReference type="EMBL" id="ML145170">
    <property type="protein sequence ID" value="TBU55379.1"/>
    <property type="molecule type" value="Genomic_DNA"/>
</dbReference>